<reference evidence="6 7" key="1">
    <citation type="submission" date="2015-02" db="EMBL/GenBank/DDBJ databases">
        <title>Draft genome sequences of ten Microbacterium spp. with emphasis on heavy metal contaminated environments.</title>
        <authorList>
            <person name="Corretto E."/>
        </authorList>
    </citation>
    <scope>NUCLEOTIDE SEQUENCE [LARGE SCALE GENOMIC DNA]</scope>
    <source>
        <strain evidence="6 7">DSM 8608</strain>
    </source>
</reference>
<feature type="domain" description="DNA methylase N-4/N-6" evidence="5">
    <location>
        <begin position="41"/>
        <end position="435"/>
    </location>
</feature>
<organism evidence="6 7">
    <name type="scientific">Microbacterium trichothecenolyticum</name>
    <name type="common">Aureobacterium trichothecenolyticum</name>
    <dbReference type="NCBI Taxonomy" id="69370"/>
    <lineage>
        <taxon>Bacteria</taxon>
        <taxon>Bacillati</taxon>
        <taxon>Actinomycetota</taxon>
        <taxon>Actinomycetes</taxon>
        <taxon>Micrococcales</taxon>
        <taxon>Microbacteriaceae</taxon>
        <taxon>Microbacterium</taxon>
    </lineage>
</organism>
<accession>A0A0M2HG02</accession>
<feature type="region of interest" description="Disordered" evidence="4">
    <location>
        <begin position="55"/>
        <end position="82"/>
    </location>
</feature>
<keyword evidence="2 6" id="KW-0808">Transferase</keyword>
<proteinExistence type="predicted"/>
<dbReference type="REBASE" id="115057">
    <property type="entry name" value="M.Msp8608ORF144P"/>
</dbReference>
<dbReference type="GO" id="GO:0008170">
    <property type="term" value="F:N-methyltransferase activity"/>
    <property type="evidence" value="ECO:0007669"/>
    <property type="project" value="InterPro"/>
</dbReference>
<dbReference type="InterPro" id="IPR002295">
    <property type="entry name" value="N4/N6-MTase_EcoPI_Mod-like"/>
</dbReference>
<evidence type="ECO:0000259" key="5">
    <source>
        <dbReference type="Pfam" id="PF01555"/>
    </source>
</evidence>
<dbReference type="Pfam" id="PF01555">
    <property type="entry name" value="N6_N4_Mtase"/>
    <property type="match status" value="1"/>
</dbReference>
<evidence type="ECO:0000256" key="1">
    <source>
        <dbReference type="ARBA" id="ARBA00022603"/>
    </source>
</evidence>
<protein>
    <submittedName>
        <fullName evidence="6">Modification methylase HindIII</fullName>
        <ecNumber evidence="6">2.1.1.72</ecNumber>
    </submittedName>
</protein>
<dbReference type="EC" id="2.1.1.72" evidence="6"/>
<dbReference type="InterPro" id="IPR002941">
    <property type="entry name" value="DNA_methylase_N4/N6"/>
</dbReference>
<dbReference type="SUPFAM" id="SSF53335">
    <property type="entry name" value="S-adenosyl-L-methionine-dependent methyltransferases"/>
    <property type="match status" value="1"/>
</dbReference>
<dbReference type="EMBL" id="JYJA01000015">
    <property type="protein sequence ID" value="KJL45592.1"/>
    <property type="molecule type" value="Genomic_DNA"/>
</dbReference>
<dbReference type="RefSeq" id="WP_045296212.1">
    <property type="nucleotide sequence ID" value="NZ_JYJA01000015.1"/>
</dbReference>
<comment type="caution">
    <text evidence="6">The sequence shown here is derived from an EMBL/GenBank/DDBJ whole genome shotgun (WGS) entry which is preliminary data.</text>
</comment>
<dbReference type="PATRIC" id="fig|69370.6.peg.151"/>
<keyword evidence="3" id="KW-0949">S-adenosyl-L-methionine</keyword>
<keyword evidence="7" id="KW-1185">Reference proteome</keyword>
<evidence type="ECO:0000313" key="6">
    <source>
        <dbReference type="EMBL" id="KJL45592.1"/>
    </source>
</evidence>
<evidence type="ECO:0000256" key="3">
    <source>
        <dbReference type="ARBA" id="ARBA00022691"/>
    </source>
</evidence>
<evidence type="ECO:0000256" key="4">
    <source>
        <dbReference type="SAM" id="MobiDB-lite"/>
    </source>
</evidence>
<keyword evidence="1 6" id="KW-0489">Methyltransferase</keyword>
<dbReference type="GO" id="GO:0032259">
    <property type="term" value="P:methylation"/>
    <property type="evidence" value="ECO:0007669"/>
    <property type="project" value="UniProtKB-KW"/>
</dbReference>
<evidence type="ECO:0000313" key="7">
    <source>
        <dbReference type="Proteomes" id="UP000034098"/>
    </source>
</evidence>
<dbReference type="Gene3D" id="3.40.50.150">
    <property type="entry name" value="Vaccinia Virus protein VP39"/>
    <property type="match status" value="1"/>
</dbReference>
<gene>
    <name evidence="6" type="primary">hindIIIM</name>
    <name evidence="6" type="ORF">RS82_00144</name>
</gene>
<dbReference type="GO" id="GO:0003677">
    <property type="term" value="F:DNA binding"/>
    <property type="evidence" value="ECO:0007669"/>
    <property type="project" value="InterPro"/>
</dbReference>
<dbReference type="InterPro" id="IPR029063">
    <property type="entry name" value="SAM-dependent_MTases_sf"/>
</dbReference>
<evidence type="ECO:0000256" key="2">
    <source>
        <dbReference type="ARBA" id="ARBA00022679"/>
    </source>
</evidence>
<dbReference type="PRINTS" id="PR00506">
    <property type="entry name" value="D21N6MTFRASE"/>
</dbReference>
<dbReference type="AlphaFoldDB" id="A0A0M2HG02"/>
<dbReference type="Proteomes" id="UP000034098">
    <property type="component" value="Unassembled WGS sequence"/>
</dbReference>
<name>A0A0M2HG02_MICTR</name>
<dbReference type="GO" id="GO:0009007">
    <property type="term" value="F:site-specific DNA-methyltransferase (adenine-specific) activity"/>
    <property type="evidence" value="ECO:0007669"/>
    <property type="project" value="UniProtKB-EC"/>
</dbReference>
<sequence>MTSTTDTATDPPEVAYEVPGLTLWRGDCRDVMRDHMAADSIHAIVTDPPYDLTAGKKGGTGVASDNPKSPAGRSRISTGNGGGFMGQGWDATGVAFEPETWAEAYRVLKPGGYLLAFGGSRTWHRMAVAIEQAGFEIRDSIAWLYGSGFPKSMDVSKAIDAAAGATREVVGYDAAKARPNKQSYAKVPGGERLSEGGVAGYQDNGATITAPATDAAKQWDGWGTALKPGFEPIVVARKPVPGTIAANVQLHGTGALNIDATRVPYADEADRAETTNKNQHAKFGTEAGGNAVYGDYSMVAPKDYDSTKGRWPTNVVFTHSPLIDPDTGDVLGDACADGCVDGCAVEKIGRAGRIFPTFRYEAKAPSHERPVVDGVQHPTVKPLELMRWLVRLVVTDGGTLMDLFTGSGTTLEAALIEGAEVVGVEGHRPYIPLIVKRITKPLQTSMFGDWEGDAA</sequence>